<gene>
    <name evidence="2" type="primary">ORF121809</name>
</gene>
<protein>
    <submittedName>
        <fullName evidence="2">Uncharacterized protein</fullName>
    </submittedName>
</protein>
<reference evidence="2" key="1">
    <citation type="submission" date="2014-12" db="EMBL/GenBank/DDBJ databases">
        <title>Insight into the proteome of Arion vulgaris.</title>
        <authorList>
            <person name="Aradska J."/>
            <person name="Bulat T."/>
            <person name="Smidak R."/>
            <person name="Sarate P."/>
            <person name="Gangsoo J."/>
            <person name="Sialana F."/>
            <person name="Bilban M."/>
            <person name="Lubec G."/>
        </authorList>
    </citation>
    <scope>NUCLEOTIDE SEQUENCE</scope>
    <source>
        <tissue evidence="2">Skin</tissue>
    </source>
</reference>
<accession>A0A0B7AJ51</accession>
<feature type="region of interest" description="Disordered" evidence="1">
    <location>
        <begin position="44"/>
        <end position="67"/>
    </location>
</feature>
<evidence type="ECO:0000256" key="1">
    <source>
        <dbReference type="SAM" id="MobiDB-lite"/>
    </source>
</evidence>
<evidence type="ECO:0000313" key="2">
    <source>
        <dbReference type="EMBL" id="CEK80622.1"/>
    </source>
</evidence>
<proteinExistence type="predicted"/>
<dbReference type="EMBL" id="HACG01033757">
    <property type="protein sequence ID" value="CEK80622.1"/>
    <property type="molecule type" value="Transcribed_RNA"/>
</dbReference>
<sequence length="113" mass="12937">AKDITEQEVANRDEGCVTEETDETQVEEMKNNFIIDVHTVEEAEEMNWESNSQHSNENLSQDLFENSSVTQVDNKIRKVDDEEVSEPDIVKTSCMIIESDDDDDSLFYDIVGD</sequence>
<feature type="region of interest" description="Disordered" evidence="1">
    <location>
        <begin position="1"/>
        <end position="24"/>
    </location>
</feature>
<organism evidence="2">
    <name type="scientific">Arion vulgaris</name>
    <dbReference type="NCBI Taxonomy" id="1028688"/>
    <lineage>
        <taxon>Eukaryota</taxon>
        <taxon>Metazoa</taxon>
        <taxon>Spiralia</taxon>
        <taxon>Lophotrochozoa</taxon>
        <taxon>Mollusca</taxon>
        <taxon>Gastropoda</taxon>
        <taxon>Heterobranchia</taxon>
        <taxon>Euthyneura</taxon>
        <taxon>Panpulmonata</taxon>
        <taxon>Eupulmonata</taxon>
        <taxon>Stylommatophora</taxon>
        <taxon>Helicina</taxon>
        <taxon>Arionoidea</taxon>
        <taxon>Arionidae</taxon>
        <taxon>Arion</taxon>
    </lineage>
</organism>
<dbReference type="AlphaFoldDB" id="A0A0B7AJ51"/>
<feature type="compositionally biased region" description="Polar residues" evidence="1">
    <location>
        <begin position="48"/>
        <end position="67"/>
    </location>
</feature>
<feature type="non-terminal residue" evidence="2">
    <location>
        <position position="113"/>
    </location>
</feature>
<feature type="compositionally biased region" description="Basic and acidic residues" evidence="1">
    <location>
        <begin position="1"/>
        <end position="15"/>
    </location>
</feature>
<name>A0A0B7AJ51_9EUPU</name>
<feature type="non-terminal residue" evidence="2">
    <location>
        <position position="1"/>
    </location>
</feature>